<dbReference type="Gene3D" id="3.40.50.300">
    <property type="entry name" value="P-loop containing nucleotide triphosphate hydrolases"/>
    <property type="match status" value="1"/>
</dbReference>
<reference evidence="10 11" key="1">
    <citation type="submission" date="2024-09" db="EMBL/GenBank/DDBJ databases">
        <authorList>
            <person name="Sun Q."/>
            <person name="Mori K."/>
        </authorList>
    </citation>
    <scope>NUCLEOTIDE SEQUENCE [LARGE SCALE GENOMIC DNA]</scope>
    <source>
        <strain evidence="10 11">TISTR 1856</strain>
    </source>
</reference>
<evidence type="ECO:0000256" key="4">
    <source>
        <dbReference type="ARBA" id="ARBA00022679"/>
    </source>
</evidence>
<keyword evidence="7 9" id="KW-0067">ATP-binding</keyword>
<dbReference type="EC" id="2.7.1.12" evidence="3 9"/>
<gene>
    <name evidence="10" type="ORF">ACFFVI_07560</name>
</gene>
<dbReference type="EMBL" id="JBHMDM010000004">
    <property type="protein sequence ID" value="MFB9376821.1"/>
    <property type="molecule type" value="Genomic_DNA"/>
</dbReference>
<evidence type="ECO:0000256" key="5">
    <source>
        <dbReference type="ARBA" id="ARBA00022741"/>
    </source>
</evidence>
<dbReference type="Pfam" id="PF13671">
    <property type="entry name" value="AAA_33"/>
    <property type="match status" value="1"/>
</dbReference>
<keyword evidence="4 9" id="KW-0808">Transferase</keyword>
<evidence type="ECO:0000256" key="2">
    <source>
        <dbReference type="ARBA" id="ARBA00008420"/>
    </source>
</evidence>
<comment type="similarity">
    <text evidence="2 9">Belongs to the gluconokinase GntK/GntV family.</text>
</comment>
<evidence type="ECO:0000313" key="11">
    <source>
        <dbReference type="Proteomes" id="UP001589748"/>
    </source>
</evidence>
<dbReference type="PANTHER" id="PTHR43442:SF3">
    <property type="entry name" value="GLUCONOKINASE-RELATED"/>
    <property type="match status" value="1"/>
</dbReference>
<dbReference type="PANTHER" id="PTHR43442">
    <property type="entry name" value="GLUCONOKINASE-RELATED"/>
    <property type="match status" value="1"/>
</dbReference>
<comment type="catalytic activity">
    <reaction evidence="8 9">
        <text>D-gluconate + ATP = 6-phospho-D-gluconate + ADP + H(+)</text>
        <dbReference type="Rhea" id="RHEA:19433"/>
        <dbReference type="ChEBI" id="CHEBI:15378"/>
        <dbReference type="ChEBI" id="CHEBI:18391"/>
        <dbReference type="ChEBI" id="CHEBI:30616"/>
        <dbReference type="ChEBI" id="CHEBI:58759"/>
        <dbReference type="ChEBI" id="CHEBI:456216"/>
        <dbReference type="EC" id="2.7.1.12"/>
    </reaction>
</comment>
<name>A0ABV5LRU7_9ACTN</name>
<evidence type="ECO:0000256" key="8">
    <source>
        <dbReference type="ARBA" id="ARBA00048090"/>
    </source>
</evidence>
<comment type="pathway">
    <text evidence="1">Carbohydrate acid metabolism.</text>
</comment>
<keyword evidence="5 9" id="KW-0547">Nucleotide-binding</keyword>
<evidence type="ECO:0000256" key="3">
    <source>
        <dbReference type="ARBA" id="ARBA00012054"/>
    </source>
</evidence>
<dbReference type="Proteomes" id="UP001589748">
    <property type="component" value="Unassembled WGS sequence"/>
</dbReference>
<evidence type="ECO:0000256" key="1">
    <source>
        <dbReference type="ARBA" id="ARBA00004761"/>
    </source>
</evidence>
<keyword evidence="6 9" id="KW-0418">Kinase</keyword>
<dbReference type="NCBIfam" id="TIGR01313">
    <property type="entry name" value="therm_gnt_kin"/>
    <property type="match status" value="1"/>
</dbReference>
<keyword evidence="11" id="KW-1185">Reference proteome</keyword>
<comment type="caution">
    <text evidence="10">The sequence shown here is derived from an EMBL/GenBank/DDBJ whole genome shotgun (WGS) entry which is preliminary data.</text>
</comment>
<protein>
    <recommendedName>
        <fullName evidence="3 9">Gluconokinase</fullName>
        <ecNumber evidence="3 9">2.7.1.12</ecNumber>
    </recommendedName>
</protein>
<sequence length="182" mass="19649">MTHHRDHSPDHLVLMGVAGSGKTTLAGVLAERLGWTVAEADEFHPAANVAKMAAGTPLDDDDREPWLASIRTWMDDRHAAGDTTVLTCSALRRRYRDALRQAGGRVVFVHLSGSRDLVAERMAGRTGHFMPPALLPSQFSTLEPLADDEDGATLDIGATPDDLATAVLDRFALTPTPSRSTR</sequence>
<proteinExistence type="inferred from homology"/>
<dbReference type="RefSeq" id="WP_380135708.1">
    <property type="nucleotide sequence ID" value="NZ_JBHLUI010000003.1"/>
</dbReference>
<organism evidence="10 11">
    <name type="scientific">Kineococcus gynurae</name>
    <dbReference type="NCBI Taxonomy" id="452979"/>
    <lineage>
        <taxon>Bacteria</taxon>
        <taxon>Bacillati</taxon>
        <taxon>Actinomycetota</taxon>
        <taxon>Actinomycetes</taxon>
        <taxon>Kineosporiales</taxon>
        <taxon>Kineosporiaceae</taxon>
        <taxon>Kineococcus</taxon>
    </lineage>
</organism>
<dbReference type="InterPro" id="IPR027417">
    <property type="entry name" value="P-loop_NTPase"/>
</dbReference>
<evidence type="ECO:0000256" key="7">
    <source>
        <dbReference type="ARBA" id="ARBA00022840"/>
    </source>
</evidence>
<dbReference type="CDD" id="cd02021">
    <property type="entry name" value="GntK"/>
    <property type="match status" value="1"/>
</dbReference>
<dbReference type="SUPFAM" id="SSF52540">
    <property type="entry name" value="P-loop containing nucleoside triphosphate hydrolases"/>
    <property type="match status" value="1"/>
</dbReference>
<evidence type="ECO:0000313" key="10">
    <source>
        <dbReference type="EMBL" id="MFB9376821.1"/>
    </source>
</evidence>
<evidence type="ECO:0000256" key="9">
    <source>
        <dbReference type="RuleBase" id="RU363066"/>
    </source>
</evidence>
<dbReference type="InterPro" id="IPR006001">
    <property type="entry name" value="Therm_gnt_kin"/>
</dbReference>
<accession>A0ABV5LRU7</accession>
<evidence type="ECO:0000256" key="6">
    <source>
        <dbReference type="ARBA" id="ARBA00022777"/>
    </source>
</evidence>